<dbReference type="EMBL" id="REFZ01000029">
    <property type="protein sequence ID" value="RQG95754.1"/>
    <property type="molecule type" value="Genomic_DNA"/>
</dbReference>
<organism evidence="2 3">
    <name type="scientific">Natrarchaeobius chitinivorans</name>
    <dbReference type="NCBI Taxonomy" id="1679083"/>
    <lineage>
        <taxon>Archaea</taxon>
        <taxon>Methanobacteriati</taxon>
        <taxon>Methanobacteriota</taxon>
        <taxon>Stenosarchaea group</taxon>
        <taxon>Halobacteria</taxon>
        <taxon>Halobacteriales</taxon>
        <taxon>Natrialbaceae</taxon>
        <taxon>Natrarchaeobius</taxon>
    </lineage>
</organism>
<protein>
    <recommendedName>
        <fullName evidence="1">DUF5615 domain-containing protein</fullName>
    </recommendedName>
</protein>
<dbReference type="Proteomes" id="UP000281431">
    <property type="component" value="Unassembled WGS sequence"/>
</dbReference>
<gene>
    <name evidence="2" type="ORF">EA472_21145</name>
</gene>
<comment type="caution">
    <text evidence="2">The sequence shown here is derived from an EMBL/GenBank/DDBJ whole genome shotgun (WGS) entry which is preliminary data.</text>
</comment>
<evidence type="ECO:0000259" key="1">
    <source>
        <dbReference type="Pfam" id="PF18480"/>
    </source>
</evidence>
<accession>A0A3N6M5D5</accession>
<keyword evidence="3" id="KW-1185">Reference proteome</keyword>
<feature type="domain" description="DUF5615" evidence="1">
    <location>
        <begin position="2"/>
        <end position="71"/>
    </location>
</feature>
<proteinExistence type="predicted"/>
<evidence type="ECO:0000313" key="3">
    <source>
        <dbReference type="Proteomes" id="UP000281431"/>
    </source>
</evidence>
<dbReference type="InterPro" id="IPR041049">
    <property type="entry name" value="DUF5615"/>
</dbReference>
<reference evidence="2 3" key="1">
    <citation type="submission" date="2018-10" db="EMBL/GenBank/DDBJ databases">
        <title>Natrarchaeobius chitinivorans gen. nov., sp. nov., and Natrarchaeobius haloalkaliphilus sp. nov., alkaliphilic, chitin-utilizing haloarchaea from hypersaline alkaline lakes.</title>
        <authorList>
            <person name="Sorokin D.Y."/>
            <person name="Elcheninov A.G."/>
            <person name="Kostrikina N.A."/>
            <person name="Bale N.J."/>
            <person name="Sinninghe Damste J.S."/>
            <person name="Khijniak T.V."/>
            <person name="Kublanov I.V."/>
            <person name="Toshchakov S.V."/>
        </authorList>
    </citation>
    <scope>NUCLEOTIDE SEQUENCE [LARGE SCALE GENOMIC DNA]</scope>
    <source>
        <strain evidence="2 3">AArcht7</strain>
    </source>
</reference>
<dbReference type="AlphaFoldDB" id="A0A3N6M5D5"/>
<evidence type="ECO:0000313" key="2">
    <source>
        <dbReference type="EMBL" id="RQG95754.1"/>
    </source>
</evidence>
<dbReference type="Pfam" id="PF18480">
    <property type="entry name" value="DUF5615"/>
    <property type="match status" value="1"/>
</dbReference>
<sequence length="109" mass="12282">MPSVFITTLQSSGYDVIKANTIFGEGTNDRQLLEYCAENEYLFITHDKKDFSGPVSNGVDHAGIIIYTNPVLLRDDPDGVVRTLERVLGYYSPQELAGEQIWLDQWHSS</sequence>
<dbReference type="OrthoDB" id="209779at2157"/>
<name>A0A3N6M5D5_NATCH</name>